<keyword evidence="2" id="KW-1185">Reference proteome</keyword>
<dbReference type="RefSeq" id="WP_013489559.1">
    <property type="nucleotide sequence ID" value="NC_014829.1"/>
</dbReference>
<dbReference type="Proteomes" id="UP000001401">
    <property type="component" value="Chromosome"/>
</dbReference>
<sequence>MSCNCKKPMGIQNNMPQPHHSYYGNINVPHATEGAHMHGYPMQPMTPTPYGMQGYEGMSPQQQYGHMPMTPNMGHPIYGQMEMAPLTHINQHPIQQAPMPQQGLHGHMGHGAMTGHGANVQQAQHEVKPTKAQVPLQEYPEMPAPPQQAPVTPPHGVAAPGMLPPHGYMPMDNDDFE</sequence>
<gene>
    <name evidence="1" type="ordered locus">Bcell_2978</name>
</gene>
<accession>E6TY15</accession>
<evidence type="ECO:0000313" key="1">
    <source>
        <dbReference type="EMBL" id="ADU31228.1"/>
    </source>
</evidence>
<name>E6TY15_EVAC2</name>
<dbReference type="KEGG" id="bco:Bcell_2978"/>
<protein>
    <submittedName>
        <fullName evidence="1">Uncharacterized protein</fullName>
    </submittedName>
</protein>
<evidence type="ECO:0000313" key="2">
    <source>
        <dbReference type="Proteomes" id="UP000001401"/>
    </source>
</evidence>
<dbReference type="HOGENOM" id="CLU_1514937_0_0_9"/>
<dbReference type="EMBL" id="CP002394">
    <property type="protein sequence ID" value="ADU31228.1"/>
    <property type="molecule type" value="Genomic_DNA"/>
</dbReference>
<proteinExistence type="predicted"/>
<organism evidence="1 2">
    <name type="scientific">Evansella cellulosilytica (strain ATCC 21833 / DSM 2522 / FERM P-1141 / JCM 9156 / N-4)</name>
    <name type="common">Bacillus cellulosilyticus</name>
    <dbReference type="NCBI Taxonomy" id="649639"/>
    <lineage>
        <taxon>Bacteria</taxon>
        <taxon>Bacillati</taxon>
        <taxon>Bacillota</taxon>
        <taxon>Bacilli</taxon>
        <taxon>Bacillales</taxon>
        <taxon>Bacillaceae</taxon>
        <taxon>Evansella</taxon>
    </lineage>
</organism>
<dbReference type="AlphaFoldDB" id="E6TY15"/>
<reference evidence="1" key="1">
    <citation type="submission" date="2010-12" db="EMBL/GenBank/DDBJ databases">
        <title>Complete sequence of Bacillus cellulosilyticus DSM 2522.</title>
        <authorList>
            <consortium name="US DOE Joint Genome Institute"/>
            <person name="Lucas S."/>
            <person name="Copeland A."/>
            <person name="Lapidus A."/>
            <person name="Cheng J.-F."/>
            <person name="Bruce D."/>
            <person name="Goodwin L."/>
            <person name="Pitluck S."/>
            <person name="Chertkov O."/>
            <person name="Detter J.C."/>
            <person name="Han C."/>
            <person name="Tapia R."/>
            <person name="Land M."/>
            <person name="Hauser L."/>
            <person name="Jeffries C."/>
            <person name="Kyrpides N."/>
            <person name="Ivanova N."/>
            <person name="Mikhailova N."/>
            <person name="Brumm P."/>
            <person name="Mead D."/>
            <person name="Woyke T."/>
        </authorList>
    </citation>
    <scope>NUCLEOTIDE SEQUENCE [LARGE SCALE GENOMIC DNA]</scope>
    <source>
        <strain evidence="1">DSM 2522</strain>
    </source>
</reference>